<dbReference type="Proteomes" id="UP000785180">
    <property type="component" value="Unassembled WGS sequence"/>
</dbReference>
<evidence type="ECO:0008006" key="3">
    <source>
        <dbReference type="Google" id="ProtNLM"/>
    </source>
</evidence>
<reference evidence="1" key="1">
    <citation type="submission" date="2019-04" db="EMBL/GenBank/DDBJ databases">
        <title>Genome sequencing of Clostridium botulinum Groups I-IV and Clostridium butyricum.</title>
        <authorList>
            <person name="Brunt J."/>
            <person name="Van Vliet A.H.M."/>
            <person name="Stringer S.C."/>
            <person name="Carter A.T."/>
            <person name="Peck M.W."/>
        </authorList>
    </citation>
    <scope>NUCLEOTIDE SEQUENCE</scope>
    <source>
        <strain evidence="1">7221C</strain>
    </source>
</reference>
<evidence type="ECO:0000313" key="2">
    <source>
        <dbReference type="Proteomes" id="UP000785180"/>
    </source>
</evidence>
<accession>A0A9Q4TMC8</accession>
<dbReference type="Pfam" id="PF21983">
    <property type="entry name" value="NikA-like"/>
    <property type="match status" value="1"/>
</dbReference>
<dbReference type="RefSeq" id="WP_222671058.1">
    <property type="nucleotide sequence ID" value="NZ_JACBCZ010000015.1"/>
</dbReference>
<proteinExistence type="predicted"/>
<dbReference type="AlphaFoldDB" id="A0A9Q4TMC8"/>
<gene>
    <name evidence="1" type="ORF">FDF67_12890</name>
</gene>
<dbReference type="InterPro" id="IPR053842">
    <property type="entry name" value="NikA-like"/>
</dbReference>
<sequence length="80" mass="9399">MCTNLTKTCVFRVSEKEKKDINKKAESNNLKPSEYLRKKVLEPNMNTINDLLDLRELYIKENIDITFLNKVIADLLNLQK</sequence>
<evidence type="ECO:0000313" key="1">
    <source>
        <dbReference type="EMBL" id="NFU61044.1"/>
    </source>
</evidence>
<protein>
    <recommendedName>
        <fullName evidence="3">Mobilization protein</fullName>
    </recommendedName>
</protein>
<comment type="caution">
    <text evidence="1">The sequence shown here is derived from an EMBL/GenBank/DDBJ whole genome shotgun (WGS) entry which is preliminary data.</text>
</comment>
<dbReference type="EMBL" id="SXDK01000035">
    <property type="protein sequence ID" value="NFU61044.1"/>
    <property type="molecule type" value="Genomic_DNA"/>
</dbReference>
<name>A0A9Q4TMC8_CLOBO</name>
<organism evidence="1 2">
    <name type="scientific">Clostridium botulinum</name>
    <dbReference type="NCBI Taxonomy" id="1491"/>
    <lineage>
        <taxon>Bacteria</taxon>
        <taxon>Bacillati</taxon>
        <taxon>Bacillota</taxon>
        <taxon>Clostridia</taxon>
        <taxon>Eubacteriales</taxon>
        <taxon>Clostridiaceae</taxon>
        <taxon>Clostridium</taxon>
    </lineage>
</organism>